<protein>
    <submittedName>
        <fullName evidence="3">Lantibiotic dehydratase</fullName>
    </submittedName>
</protein>
<dbReference type="Pfam" id="PF04738">
    <property type="entry name" value="Lant_dehydr_N"/>
    <property type="match status" value="1"/>
</dbReference>
<organism evidence="3 4">
    <name type="scientific">Micromonospora tulbaghiae</name>
    <dbReference type="NCBI Taxonomy" id="479978"/>
    <lineage>
        <taxon>Bacteria</taxon>
        <taxon>Bacillati</taxon>
        <taxon>Actinomycetota</taxon>
        <taxon>Actinomycetes</taxon>
        <taxon>Micromonosporales</taxon>
        <taxon>Micromonosporaceae</taxon>
        <taxon>Micromonospora</taxon>
    </lineage>
</organism>
<gene>
    <name evidence="3" type="ORF">CSH63_04335</name>
</gene>
<dbReference type="Pfam" id="PF14028">
    <property type="entry name" value="Lant_dehydr_C"/>
    <property type="match status" value="1"/>
</dbReference>
<evidence type="ECO:0000313" key="4">
    <source>
        <dbReference type="Proteomes" id="UP000267804"/>
    </source>
</evidence>
<evidence type="ECO:0000259" key="2">
    <source>
        <dbReference type="Pfam" id="PF14028"/>
    </source>
</evidence>
<sequence length="1005" mass="108198">MFRVVDAASIRIAARVWPDREAPWPHRHDPAGVESWLRAAWRQVGVSEAVWVASPALADRVEAALADARLDAGQAWRMALAVARYRARARGRATPFGLFSGVAPLRLDAVAAVTPSEQSAIRVRPDAEWLASLIALLEADPTVRNGLSVQANNLAQVSGLRIVVHCRPHASVPADGISSVRRTEAVRLAMSLSAEPVRWAELVDKIAAGYLEFPRASVEALVAGLVEQGVLISSLRPPSTCTDPIKHLLDQLDAALDVGSVRQTVKKIRTLHGHLGVSTGQAIDLGGLTARMRELAVVAQPLAVDLRLADQVVVPHQVAAEVVASVEVLRRLTPHPTGRPQWRAYHSRFVDRYGMAALVPLAEVVDPVTGLGFPEHFGDADLAAPLSARDERLLALAQQAALDDVRELILDDATVGALAGPDHAGGSVSPHVDVTAEVRAVSLRALAEGRFVVAVTGMGRSAVATSGRFLDVLPYAERELMRGQFARLPVAVKGAMAAQVSFPPRKLHAQNVLSSPQVLPWLVSMAEHRPTAEDMIGLDDLGVAADAARLVVVSMSRRRVVEPTVAHAGAVHTMPLLARFLVELPRALDARLKPFDWGAASCLPFRPALRYGRVLLSAARWRIDPARLPAADASDGRWSVAWDGLRERLRLPRWVQVGRSDQRLRLDLDQAMDRSLLRAHLDANRDAGITIVEAAGSEDFGWLSGRAHEIVVPVASTAAAAAAPASVAARASWPPCAPADPVLPGESGLLSGSLAVDPSTVELVLRRGLPALFADWPEPPMWWFIRMRRPYSHLRLRLHTDDYGQAAIRVGRWAVALRRQGLAGDLRLDTYRPETGRYGTGPAMSAAEELFAADSRAALAQLAAKDSQIAPQALTAASMLDLAAAMLGSRESGCEWLVARPEHAGRAPIDRGVLRQAVALDPTLLPDEVQRAWQERAQAAGRYADALSAFSGPLTPATVLTSLTHLHFVRAHGPDEAAEQVTYRLARHIALATVRRRVPTPGAAR</sequence>
<dbReference type="KEGG" id="mtua:CSH63_04335"/>
<dbReference type="NCBIfam" id="TIGR03891">
    <property type="entry name" value="thiopep_ocin"/>
    <property type="match status" value="1"/>
</dbReference>
<evidence type="ECO:0000259" key="1">
    <source>
        <dbReference type="Pfam" id="PF04738"/>
    </source>
</evidence>
<feature type="domain" description="Thiopeptide-type bacteriocin biosynthesis" evidence="2">
    <location>
        <begin position="757"/>
        <end position="988"/>
    </location>
</feature>
<dbReference type="Proteomes" id="UP000267804">
    <property type="component" value="Chromosome"/>
</dbReference>
<dbReference type="InterPro" id="IPR006827">
    <property type="entry name" value="Lant_deHydtase_N"/>
</dbReference>
<dbReference type="InterPro" id="IPR023809">
    <property type="entry name" value="Thiopep_bacteriocin_synth_dom"/>
</dbReference>
<evidence type="ECO:0000313" key="3">
    <source>
        <dbReference type="EMBL" id="AYF26702.1"/>
    </source>
</evidence>
<dbReference type="EMBL" id="CP024087">
    <property type="protein sequence ID" value="AYF26702.1"/>
    <property type="molecule type" value="Genomic_DNA"/>
</dbReference>
<reference evidence="3 4" key="1">
    <citation type="submission" date="2017-10" db="EMBL/GenBank/DDBJ databases">
        <title>Integration of genomic and chemical information greatly accelerates assignment of the full stereostructure of myelolactone, a potent inhibitor of myeloma from a marine-derived Micromonospora.</title>
        <authorList>
            <person name="Kim M.C."/>
            <person name="Machado H."/>
            <person name="Jensen P.R."/>
            <person name="Fenical W."/>
        </authorList>
    </citation>
    <scope>NUCLEOTIDE SEQUENCE [LARGE SCALE GENOMIC DNA]</scope>
    <source>
        <strain evidence="3 4">CNY-010</strain>
    </source>
</reference>
<dbReference type="AlphaFoldDB" id="A0A386WG66"/>
<accession>A0A386WG66</accession>
<name>A0A386WG66_9ACTN</name>
<dbReference type="RefSeq" id="WP_120569131.1">
    <property type="nucleotide sequence ID" value="NZ_CP024087.1"/>
</dbReference>
<feature type="domain" description="Lantibiotic dehydratase N-terminal" evidence="1">
    <location>
        <begin position="46"/>
        <end position="677"/>
    </location>
</feature>
<proteinExistence type="predicted"/>